<protein>
    <submittedName>
        <fullName evidence="8">Cytochrome C biogenesis protein</fullName>
    </submittedName>
</protein>
<dbReference type="InterPro" id="IPR003834">
    <property type="entry name" value="Cyt_c_assmbl_TM_dom"/>
</dbReference>
<comment type="caution">
    <text evidence="8">The sequence shown here is derived from an EMBL/GenBank/DDBJ whole genome shotgun (WGS) entry which is preliminary data.</text>
</comment>
<dbReference type="PANTHER" id="PTHR31272:SF4">
    <property type="entry name" value="CYTOCHROME C-TYPE BIOGENESIS PROTEIN HI_1454-RELATED"/>
    <property type="match status" value="1"/>
</dbReference>
<dbReference type="Proteomes" id="UP000230154">
    <property type="component" value="Unassembled WGS sequence"/>
</dbReference>
<evidence type="ECO:0000256" key="4">
    <source>
        <dbReference type="ARBA" id="ARBA00022989"/>
    </source>
</evidence>
<dbReference type="EMBL" id="PFCB01000006">
    <property type="protein sequence ID" value="PIR74788.1"/>
    <property type="molecule type" value="Genomic_DNA"/>
</dbReference>
<feature type="transmembrane region" description="Helical" evidence="6">
    <location>
        <begin position="204"/>
        <end position="224"/>
    </location>
</feature>
<accession>A0A2H0TRL5</accession>
<evidence type="ECO:0000256" key="5">
    <source>
        <dbReference type="ARBA" id="ARBA00023136"/>
    </source>
</evidence>
<sequence>MELSLIIPSFIAGILTFLVPCTLPLVPGYLGFISGVSLDDLRDPLKAPRVRRRIFLNGLLYVLGFSIVFIILGSLVSFAGALLGQYRLWLTRIGGALVIFFGLYMMHIVKLPVLSAEKHFLPARWLKPGHPTSSFLFGVAFAAGWTPCVGPVLGSILALAATTTTIWQGAFLLTIFSLGLAVPFLLIAAGIGSVAHRLTKLEKYLKWVSIVGGIFLVFVGVLLLTNRLAAWIGYSYQWLEFLNYDTLLEYL</sequence>
<comment type="similarity">
    <text evidence="2">Belongs to the DsbD family.</text>
</comment>
<dbReference type="GO" id="GO:0017004">
    <property type="term" value="P:cytochrome complex assembly"/>
    <property type="evidence" value="ECO:0007669"/>
    <property type="project" value="InterPro"/>
</dbReference>
<gene>
    <name evidence="8" type="ORF">COU35_00735</name>
</gene>
<feature type="domain" description="Cytochrome C biogenesis protein transmembrane" evidence="7">
    <location>
        <begin position="6"/>
        <end position="225"/>
    </location>
</feature>
<comment type="subcellular location">
    <subcellularLocation>
        <location evidence="1">Membrane</location>
        <topology evidence="1">Multi-pass membrane protein</topology>
    </subcellularLocation>
</comment>
<keyword evidence="5 6" id="KW-0472">Membrane</keyword>
<evidence type="ECO:0000256" key="3">
    <source>
        <dbReference type="ARBA" id="ARBA00022692"/>
    </source>
</evidence>
<feature type="transmembrane region" description="Helical" evidence="6">
    <location>
        <begin position="54"/>
        <end position="83"/>
    </location>
</feature>
<evidence type="ECO:0000256" key="1">
    <source>
        <dbReference type="ARBA" id="ARBA00004141"/>
    </source>
</evidence>
<evidence type="ECO:0000313" key="9">
    <source>
        <dbReference type="Proteomes" id="UP000230154"/>
    </source>
</evidence>
<keyword evidence="4 6" id="KW-1133">Transmembrane helix</keyword>
<organism evidence="8 9">
    <name type="scientific">Candidatus Magasanikbacteria bacterium CG10_big_fil_rev_8_21_14_0_10_47_10</name>
    <dbReference type="NCBI Taxonomy" id="1974652"/>
    <lineage>
        <taxon>Bacteria</taxon>
        <taxon>Candidatus Magasanikiibacteriota</taxon>
    </lineage>
</organism>
<keyword evidence="3 6" id="KW-0812">Transmembrane</keyword>
<feature type="transmembrane region" description="Helical" evidence="6">
    <location>
        <begin position="135"/>
        <end position="160"/>
    </location>
</feature>
<proteinExistence type="inferred from homology"/>
<feature type="transmembrane region" description="Helical" evidence="6">
    <location>
        <begin position="89"/>
        <end position="114"/>
    </location>
</feature>
<dbReference type="GO" id="GO:0016020">
    <property type="term" value="C:membrane"/>
    <property type="evidence" value="ECO:0007669"/>
    <property type="project" value="UniProtKB-SubCell"/>
</dbReference>
<feature type="transmembrane region" description="Helical" evidence="6">
    <location>
        <begin position="6"/>
        <end position="33"/>
    </location>
</feature>
<dbReference type="Pfam" id="PF02683">
    <property type="entry name" value="DsbD_TM"/>
    <property type="match status" value="1"/>
</dbReference>
<dbReference type="InterPro" id="IPR051790">
    <property type="entry name" value="Cytochrome_c-biogenesis_DsbD"/>
</dbReference>
<feature type="transmembrane region" description="Helical" evidence="6">
    <location>
        <begin position="166"/>
        <end position="192"/>
    </location>
</feature>
<evidence type="ECO:0000256" key="6">
    <source>
        <dbReference type="SAM" id="Phobius"/>
    </source>
</evidence>
<dbReference type="PANTHER" id="PTHR31272">
    <property type="entry name" value="CYTOCHROME C-TYPE BIOGENESIS PROTEIN HI_1454-RELATED"/>
    <property type="match status" value="1"/>
</dbReference>
<evidence type="ECO:0000259" key="7">
    <source>
        <dbReference type="Pfam" id="PF02683"/>
    </source>
</evidence>
<evidence type="ECO:0000256" key="2">
    <source>
        <dbReference type="ARBA" id="ARBA00006143"/>
    </source>
</evidence>
<dbReference type="AlphaFoldDB" id="A0A2H0TRL5"/>
<evidence type="ECO:0000313" key="8">
    <source>
        <dbReference type="EMBL" id="PIR74788.1"/>
    </source>
</evidence>
<reference evidence="9" key="1">
    <citation type="submission" date="2017-09" db="EMBL/GenBank/DDBJ databases">
        <title>Depth-based differentiation of microbial function through sediment-hosted aquifers and enrichment of novel symbionts in the deep terrestrial subsurface.</title>
        <authorList>
            <person name="Probst A.J."/>
            <person name="Ladd B."/>
            <person name="Jarett J.K."/>
            <person name="Geller-Mcgrath D.E."/>
            <person name="Sieber C.M.K."/>
            <person name="Emerson J.B."/>
            <person name="Anantharaman K."/>
            <person name="Thomas B.C."/>
            <person name="Malmstrom R."/>
            <person name="Stieglmeier M."/>
            <person name="Klingl A."/>
            <person name="Woyke T."/>
            <person name="Ryan C.M."/>
            <person name="Banfield J.F."/>
        </authorList>
    </citation>
    <scope>NUCLEOTIDE SEQUENCE [LARGE SCALE GENOMIC DNA]</scope>
</reference>
<name>A0A2H0TRL5_9BACT</name>